<dbReference type="PANTHER" id="PTHR11125:SF8">
    <property type="entry name" value="PROTEIN RNA-DIRECTED DNA METHYLATION 3"/>
    <property type="match status" value="1"/>
</dbReference>
<name>A0A7J0D954_9ERIC</name>
<feature type="compositionally biased region" description="Polar residues" evidence="1">
    <location>
        <begin position="768"/>
        <end position="782"/>
    </location>
</feature>
<protein>
    <submittedName>
        <fullName evidence="3">Kow domain-containing transcription factor 1</fullName>
    </submittedName>
</protein>
<accession>A0A7J0D954</accession>
<dbReference type="GO" id="GO:0032784">
    <property type="term" value="P:regulation of DNA-templated transcription elongation"/>
    <property type="evidence" value="ECO:0007669"/>
    <property type="project" value="InterPro"/>
</dbReference>
<evidence type="ECO:0000259" key="2">
    <source>
        <dbReference type="Pfam" id="PF23042"/>
    </source>
</evidence>
<feature type="region of interest" description="Disordered" evidence="1">
    <location>
        <begin position="815"/>
        <end position="836"/>
    </location>
</feature>
<dbReference type="GO" id="GO:0003729">
    <property type="term" value="F:mRNA binding"/>
    <property type="evidence" value="ECO:0007669"/>
    <property type="project" value="TreeGrafter"/>
</dbReference>
<dbReference type="GO" id="GO:0032044">
    <property type="term" value="C:DSIF complex"/>
    <property type="evidence" value="ECO:0007669"/>
    <property type="project" value="TreeGrafter"/>
</dbReference>
<dbReference type="Proteomes" id="UP000585474">
    <property type="component" value="Unassembled WGS sequence"/>
</dbReference>
<keyword evidence="4" id="KW-1185">Reference proteome</keyword>
<feature type="region of interest" description="Disordered" evidence="1">
    <location>
        <begin position="415"/>
        <end position="436"/>
    </location>
</feature>
<comment type="caution">
    <text evidence="3">The sequence shown here is derived from an EMBL/GenBank/DDBJ whole genome shotgun (WGS) entry which is preliminary data.</text>
</comment>
<dbReference type="AlphaFoldDB" id="A0A7J0D954"/>
<feature type="domain" description="Spt5 KOW" evidence="2">
    <location>
        <begin position="171"/>
        <end position="222"/>
    </location>
</feature>
<evidence type="ECO:0000313" key="4">
    <source>
        <dbReference type="Proteomes" id="UP000585474"/>
    </source>
</evidence>
<organism evidence="3 4">
    <name type="scientific">Actinidia rufa</name>
    <dbReference type="NCBI Taxonomy" id="165716"/>
    <lineage>
        <taxon>Eukaryota</taxon>
        <taxon>Viridiplantae</taxon>
        <taxon>Streptophyta</taxon>
        <taxon>Embryophyta</taxon>
        <taxon>Tracheophyta</taxon>
        <taxon>Spermatophyta</taxon>
        <taxon>Magnoliopsida</taxon>
        <taxon>eudicotyledons</taxon>
        <taxon>Gunneridae</taxon>
        <taxon>Pentapetalae</taxon>
        <taxon>asterids</taxon>
        <taxon>Ericales</taxon>
        <taxon>Actinidiaceae</taxon>
        <taxon>Actinidia</taxon>
    </lineage>
</organism>
<dbReference type="PANTHER" id="PTHR11125">
    <property type="entry name" value="SUPPRESSOR OF TY 5"/>
    <property type="match status" value="1"/>
</dbReference>
<dbReference type="GO" id="GO:0006357">
    <property type="term" value="P:regulation of transcription by RNA polymerase II"/>
    <property type="evidence" value="ECO:0007669"/>
    <property type="project" value="InterPro"/>
</dbReference>
<evidence type="ECO:0000313" key="3">
    <source>
        <dbReference type="EMBL" id="GFS30106.1"/>
    </source>
</evidence>
<dbReference type="GO" id="GO:0006368">
    <property type="term" value="P:transcription elongation by RNA polymerase II"/>
    <property type="evidence" value="ECO:0007669"/>
    <property type="project" value="TreeGrafter"/>
</dbReference>
<proteinExistence type="predicted"/>
<evidence type="ECO:0000256" key="1">
    <source>
        <dbReference type="SAM" id="MobiDB-lite"/>
    </source>
</evidence>
<feature type="compositionally biased region" description="Polar residues" evidence="1">
    <location>
        <begin position="415"/>
        <end position="430"/>
    </location>
</feature>
<gene>
    <name evidence="3" type="ORF">Acr_00g0010160</name>
</gene>
<dbReference type="Gene3D" id="2.30.30.30">
    <property type="match status" value="1"/>
</dbReference>
<dbReference type="InterPro" id="IPR014722">
    <property type="entry name" value="Rib_uL2_dom2"/>
</dbReference>
<reference evidence="4" key="1">
    <citation type="submission" date="2019-07" db="EMBL/GenBank/DDBJ databases">
        <title>De Novo Assembly of kiwifruit Actinidia rufa.</title>
        <authorList>
            <person name="Sugita-Konishi S."/>
            <person name="Sato K."/>
            <person name="Mori E."/>
            <person name="Abe Y."/>
            <person name="Kisaki G."/>
            <person name="Hamano K."/>
            <person name="Suezawa K."/>
            <person name="Otani M."/>
            <person name="Fukuda T."/>
            <person name="Manabe T."/>
            <person name="Gomi K."/>
            <person name="Tabuchi M."/>
            <person name="Akimitsu K."/>
            <person name="Kataoka I."/>
        </authorList>
    </citation>
    <scope>NUCLEOTIDE SEQUENCE [LARGE SCALE GENOMIC DNA]</scope>
    <source>
        <strain evidence="4">cv. Fuchu</strain>
    </source>
</reference>
<dbReference type="EMBL" id="BJWL01000106">
    <property type="protein sequence ID" value="GFS30106.1"/>
    <property type="molecule type" value="Genomic_DNA"/>
</dbReference>
<dbReference type="InterPro" id="IPR041973">
    <property type="entry name" value="KOW_Spt5_1"/>
</dbReference>
<dbReference type="InterPro" id="IPR039659">
    <property type="entry name" value="SPT5"/>
</dbReference>
<feature type="region of interest" description="Disordered" evidence="1">
    <location>
        <begin position="746"/>
        <end position="800"/>
    </location>
</feature>
<dbReference type="Pfam" id="PF23042">
    <property type="entry name" value="KOW1_SPT5"/>
    <property type="match status" value="1"/>
</dbReference>
<sequence length="895" mass="99450">MAADIPLSPSLLHDSITTCLSILLLQRQSRWNPRNKMEREAGNRIRSTTCGTQIRSSVLRRVGQLYGMAIRGLEWGVFWGGYFTETDFPEDELKTQVKVKNELGKAHDFPFLLNVEELSDEELEKMVDDSYRPGSSFLTYTEDKHESGGLMEGMQSCLLLRVQQYGKEFRPFIQYRRDRETGQTLEILDGLMLKDGCLYKKVSINSLSFWDFVPTEEQLLKFEHVKKENSDCQEWLTQLYGAQEEEKHIIKLKKGGKSGSKGFDDIWPSDKSLQSHRKPRLTRENNNFNQGDKGGTFSIGQSLRIRMGPLKGYLCSVLAVYHSDVTVKLDSVQKREHLSEIRGKSAAIPFCCCFFQSDDVEPLKSFGSQDCSGGAGISAEDERCSAGGLSAERSSCPAFPSSGFLDGGSSWNNQVSGSSWSKQAAGTSWSKETDVNNRVESKLRTVKSGSWGEPSSGDQVLGDWSKMGWDTKMRHMNSKARIGKNHLIEGVVSVGEGEEELAEEVKRTMCQVVGYLRRICQVGEGVKLVTGANIRFLMEVRITCHIEEGVEEEVDQIGEGMEVEEDLIGEAFVVEEGQKEEVLEFVAWPWDENGYWRSRNDSDMDGEKGQSCNFGQKQSKGALKSGGADAQACGTKPKSWLCIKYQIEEDMEVGVDQIEVVLEAEVDLAGEGMEVEDDPIGAAFEVVEEGQKEVRLEAEAMGRRIKMVTGPAEMLQMKVHLGLGTYLMLANLLVGINLKIQKECRGHGKKDQNGNGTSRNATDEGASGTWNLFNAGQSTGWNQPKDPKGGEIGWPKQQAPEARAMMAQQRWVCRGHGKKDQNGNGTSRNATDEGASGTWNLFNAGQSTGWNQPKDPKGGEIGWPKQQAPEARAMMAQQRWVVTNSEINLHCLGFG</sequence>